<proteinExistence type="predicted"/>
<gene>
    <name evidence="2" type="ORF">SAMN03080599_02306</name>
</gene>
<keyword evidence="3" id="KW-1185">Reference proteome</keyword>
<dbReference type="PRINTS" id="PR00598">
    <property type="entry name" value="HTHMARR"/>
</dbReference>
<dbReference type="RefSeq" id="WP_092591645.1">
    <property type="nucleotide sequence ID" value="NZ_FMWL01000013.1"/>
</dbReference>
<dbReference type="Pfam" id="PF12802">
    <property type="entry name" value="MarR_2"/>
    <property type="match status" value="1"/>
</dbReference>
<keyword evidence="2" id="KW-0238">DNA-binding</keyword>
<accession>A0A1G5S2E5</accession>
<name>A0A1G5S2E5_9FIRM</name>
<dbReference type="SUPFAM" id="SSF46785">
    <property type="entry name" value="Winged helix' DNA-binding domain"/>
    <property type="match status" value="1"/>
</dbReference>
<dbReference type="EMBL" id="FMWL01000013">
    <property type="protein sequence ID" value="SCZ80534.1"/>
    <property type="molecule type" value="Genomic_DNA"/>
</dbReference>
<dbReference type="InterPro" id="IPR039422">
    <property type="entry name" value="MarR/SlyA-like"/>
</dbReference>
<evidence type="ECO:0000313" key="3">
    <source>
        <dbReference type="Proteomes" id="UP000199208"/>
    </source>
</evidence>
<sequence>MNSYRLSIERMIEKIMSKILRYDRMSFALDQQQRQAQVTLVELWLLKELGRQPLSIQEIAQRFDLKRDLVSRSVERLDRMGLAEKVVSSEDQRVKRIGLSKAGVKALVSWSDHEKAYLDYVLEEMTVNEQKAVLKFLSRVNQLTVEKYDLQV</sequence>
<reference evidence="2 3" key="1">
    <citation type="submission" date="2016-10" db="EMBL/GenBank/DDBJ databases">
        <authorList>
            <person name="de Groot N.N."/>
        </authorList>
    </citation>
    <scope>NUCLEOTIDE SEQUENCE [LARGE SCALE GENOMIC DNA]</scope>
    <source>
        <strain evidence="2 3">DSM 2784</strain>
    </source>
</reference>
<dbReference type="PROSITE" id="PS50995">
    <property type="entry name" value="HTH_MARR_2"/>
    <property type="match status" value="1"/>
</dbReference>
<dbReference type="GO" id="GO:0003677">
    <property type="term" value="F:DNA binding"/>
    <property type="evidence" value="ECO:0007669"/>
    <property type="project" value="UniProtKB-KW"/>
</dbReference>
<dbReference type="InterPro" id="IPR036388">
    <property type="entry name" value="WH-like_DNA-bd_sf"/>
</dbReference>
<dbReference type="AlphaFoldDB" id="A0A1G5S2E5"/>
<evidence type="ECO:0000259" key="1">
    <source>
        <dbReference type="PROSITE" id="PS50995"/>
    </source>
</evidence>
<protein>
    <submittedName>
        <fullName evidence="2">DNA-binding transcriptional regulator, MarR family</fullName>
    </submittedName>
</protein>
<dbReference type="SMART" id="SM00347">
    <property type="entry name" value="HTH_MARR"/>
    <property type="match status" value="1"/>
</dbReference>
<organism evidence="2 3">
    <name type="scientific">Acidaminobacter hydrogenoformans DSM 2784</name>
    <dbReference type="NCBI Taxonomy" id="1120920"/>
    <lineage>
        <taxon>Bacteria</taxon>
        <taxon>Bacillati</taxon>
        <taxon>Bacillota</taxon>
        <taxon>Clostridia</taxon>
        <taxon>Peptostreptococcales</taxon>
        <taxon>Acidaminobacteraceae</taxon>
        <taxon>Acidaminobacter</taxon>
    </lineage>
</organism>
<dbReference type="InterPro" id="IPR036390">
    <property type="entry name" value="WH_DNA-bd_sf"/>
</dbReference>
<dbReference type="PANTHER" id="PTHR33164">
    <property type="entry name" value="TRANSCRIPTIONAL REGULATOR, MARR FAMILY"/>
    <property type="match status" value="1"/>
</dbReference>
<dbReference type="STRING" id="1120920.SAMN03080599_02306"/>
<dbReference type="OrthoDB" id="1953397at2"/>
<dbReference type="GO" id="GO:0006950">
    <property type="term" value="P:response to stress"/>
    <property type="evidence" value="ECO:0007669"/>
    <property type="project" value="TreeGrafter"/>
</dbReference>
<dbReference type="PANTHER" id="PTHR33164:SF94">
    <property type="entry name" value="TRANSCRIPTIONAL REGULATORY PROTEIN-RELATED"/>
    <property type="match status" value="1"/>
</dbReference>
<feature type="domain" description="HTH marR-type" evidence="1">
    <location>
        <begin position="9"/>
        <end position="142"/>
    </location>
</feature>
<dbReference type="GO" id="GO:0003700">
    <property type="term" value="F:DNA-binding transcription factor activity"/>
    <property type="evidence" value="ECO:0007669"/>
    <property type="project" value="InterPro"/>
</dbReference>
<evidence type="ECO:0000313" key="2">
    <source>
        <dbReference type="EMBL" id="SCZ80534.1"/>
    </source>
</evidence>
<dbReference type="Proteomes" id="UP000199208">
    <property type="component" value="Unassembled WGS sequence"/>
</dbReference>
<dbReference type="Gene3D" id="1.10.10.10">
    <property type="entry name" value="Winged helix-like DNA-binding domain superfamily/Winged helix DNA-binding domain"/>
    <property type="match status" value="1"/>
</dbReference>
<dbReference type="InterPro" id="IPR000835">
    <property type="entry name" value="HTH_MarR-typ"/>
</dbReference>